<evidence type="ECO:0008006" key="20">
    <source>
        <dbReference type="Google" id="ProtNLM"/>
    </source>
</evidence>
<dbReference type="Gene3D" id="2.130.10.130">
    <property type="entry name" value="Integrin alpha, N-terminal"/>
    <property type="match status" value="1"/>
</dbReference>
<evidence type="ECO:0000256" key="4">
    <source>
        <dbReference type="ARBA" id="ARBA00022729"/>
    </source>
</evidence>
<sequence>MAFHWTLTLPLLCLMDFSLIWAFNLDTANVIMKRGDADSLFGFSLAMHRQLVPADKRMLLVGAPKAKKLSRQQSQTTGGLYTCDLNSPSIDCQRVDFDNDENLSEENKLNQWMGVTVRSQGPGGKIVTCAHRYQRRHFVNSPQESRDITGRCYVLSQDLKIDKTTMDEGGDWKFCQGRLRGHERFGSCQQGMSVTFTKDYHYLVFGAPGAFNWKGVVRVEQRNSTLLEMNIFDDGPYEVTYKTAEELDEVAVPANSYLGFSLDSGKMLTKKGQLTVVAGAPRANHSGAVVLLKKDAELPQLITEYILEGEGLASSFGYDLAVLDLNGDGWQDLVVGAPQYFEKNGDIGGAVYVYINQNGDWNKATRTRINGAKDSMFGLAVENPGDINLDGFNDVAIGAPHDENGAGSVYIYHGSASGLIDKPVQVLRGKDVNIKLFGYSLAGNMDLDGNQYPDLAIGSLSDTVAVARPVINIEKSVTMTPKELDLTKKNCGDSICLQVQACFKFTSNSKDYSPIVSEYISCFCSDALVESKRKSLGLPSRVIFNPPSPTDSDYESTGVLELRKPNERQCITKNLKLQDNLKDKLRGIPIEVSVEMQNQGGRRKRQSSLGELPPVLGSSQPTASEVSFLKEGCGSDNVCDSNLMMEYKFCSREPGDIFKPLPIQNGVPLISLTGQKEIALEVKVRNKDGDDAYETVLTGSFPRSLSYSAIRSKDPSKPIICVANQNGSKADCELGNPFKRDSEVTFYIILGTGGISLDVTEVEVTLQLKTTSNQKALTITKKAEVQIELLLSLSGVAKPSQLEFTGEVRGESAMETESDVGSQIDYEFRIINLGKPLKSFGTASLNIEWPRNTVSDKWLLYLMKITTTGVERIGCSRPNEVNFLKLTEKSPLRAKREVGGDKSSEEPKFSLFKDQRKFKVLSCDSGAKCVQFKCPLQGLDSNAVISLKARIWNGTFLEEFSDQNYVDIITKARLRLDSALKNIVLKNEDAQVRVTVFPGRKAAQYGGLPWWIILVAILLGLLLLGLLIFLLWKCGFFKRTKYDDSVPSYSAVRIKREERAYPPGKEQPLEKKQWMTSWNENESYS</sequence>
<dbReference type="InterPro" id="IPR013519">
    <property type="entry name" value="Int_alpha_beta-p"/>
</dbReference>
<reference evidence="18 19" key="1">
    <citation type="submission" date="2020-10" db="EMBL/GenBank/DDBJ databases">
        <title>Pygocentrus nattereri (red-bellied piranha) genome, fPygNat1, primary haplotype.</title>
        <authorList>
            <person name="Myers G."/>
            <person name="Meyer A."/>
            <person name="Karagic N."/>
            <person name="Pippel M."/>
            <person name="Winkler S."/>
            <person name="Tracey A."/>
            <person name="Wood J."/>
            <person name="Formenti G."/>
            <person name="Howe K."/>
            <person name="Fedrigo O."/>
            <person name="Jarvis E.D."/>
        </authorList>
    </citation>
    <scope>NUCLEOTIDE SEQUENCE [LARGE SCALE GENOMIC DNA]</scope>
</reference>
<proteinExistence type="inferred from homology"/>
<dbReference type="GO" id="GO:0007160">
    <property type="term" value="P:cell-matrix adhesion"/>
    <property type="evidence" value="ECO:0007669"/>
    <property type="project" value="TreeGrafter"/>
</dbReference>
<dbReference type="InterPro" id="IPR013517">
    <property type="entry name" value="FG-GAP"/>
</dbReference>
<keyword evidence="11" id="KW-0325">Glycoprotein</keyword>
<evidence type="ECO:0000256" key="5">
    <source>
        <dbReference type="ARBA" id="ARBA00022737"/>
    </source>
</evidence>
<dbReference type="Pfam" id="PF20806">
    <property type="entry name" value="Integrin_A_Ig_3"/>
    <property type="match status" value="1"/>
</dbReference>
<dbReference type="GO" id="GO:0009897">
    <property type="term" value="C:external side of plasma membrane"/>
    <property type="evidence" value="ECO:0007669"/>
    <property type="project" value="TreeGrafter"/>
</dbReference>
<evidence type="ECO:0000256" key="1">
    <source>
        <dbReference type="ARBA" id="ARBA00004479"/>
    </source>
</evidence>
<dbReference type="AlphaFoldDB" id="A0AAR2IWY5"/>
<dbReference type="InterPro" id="IPR048286">
    <property type="entry name" value="Integrin_alpha_Ig-like_3"/>
</dbReference>
<evidence type="ECO:0000256" key="10">
    <source>
        <dbReference type="ARBA" id="ARBA00023170"/>
    </source>
</evidence>
<organism evidence="18 19">
    <name type="scientific">Pygocentrus nattereri</name>
    <name type="common">Red-bellied piranha</name>
    <dbReference type="NCBI Taxonomy" id="42514"/>
    <lineage>
        <taxon>Eukaryota</taxon>
        <taxon>Metazoa</taxon>
        <taxon>Chordata</taxon>
        <taxon>Craniata</taxon>
        <taxon>Vertebrata</taxon>
        <taxon>Euteleostomi</taxon>
        <taxon>Actinopterygii</taxon>
        <taxon>Neopterygii</taxon>
        <taxon>Teleostei</taxon>
        <taxon>Ostariophysi</taxon>
        <taxon>Characiformes</taxon>
        <taxon>Characoidei</taxon>
        <taxon>Pygocentrus</taxon>
    </lineage>
</organism>
<evidence type="ECO:0000256" key="14">
    <source>
        <dbReference type="SAM" id="MobiDB-lite"/>
    </source>
</evidence>
<dbReference type="SUPFAM" id="SSF69179">
    <property type="entry name" value="Integrin domains"/>
    <property type="match status" value="3"/>
</dbReference>
<dbReference type="PROSITE" id="PS00242">
    <property type="entry name" value="INTEGRIN_ALPHA"/>
    <property type="match status" value="1"/>
</dbReference>
<feature type="compositionally biased region" description="Polar residues" evidence="14">
    <location>
        <begin position="1074"/>
        <end position="1085"/>
    </location>
</feature>
<reference evidence="18" key="3">
    <citation type="submission" date="2025-09" db="UniProtKB">
        <authorList>
            <consortium name="Ensembl"/>
        </authorList>
    </citation>
    <scope>IDENTIFICATION</scope>
</reference>
<keyword evidence="19" id="KW-1185">Reference proteome</keyword>
<evidence type="ECO:0000313" key="18">
    <source>
        <dbReference type="Ensembl" id="ENSPNAP00000042106.1"/>
    </source>
</evidence>
<evidence type="ECO:0000256" key="2">
    <source>
        <dbReference type="ARBA" id="ARBA00008054"/>
    </source>
</evidence>
<feature type="region of interest" description="Disordered" evidence="14">
    <location>
        <begin position="596"/>
        <end position="621"/>
    </location>
</feature>
<keyword evidence="8 13" id="KW-0401">Integrin</keyword>
<dbReference type="SUPFAM" id="SSF69318">
    <property type="entry name" value="Integrin alpha N-terminal domain"/>
    <property type="match status" value="1"/>
</dbReference>
<comment type="subcellular location">
    <subcellularLocation>
        <location evidence="1 13">Membrane</location>
        <topology evidence="1 13">Single-pass type I membrane protein</topology>
    </subcellularLocation>
</comment>
<comment type="similarity">
    <text evidence="2 13">Belongs to the integrin alpha chain family.</text>
</comment>
<feature type="domain" description="Integrin alpha third immunoglobulin-like" evidence="17">
    <location>
        <begin position="791"/>
        <end position="998"/>
    </location>
</feature>
<dbReference type="GO" id="GO:0005178">
    <property type="term" value="F:integrin binding"/>
    <property type="evidence" value="ECO:0007669"/>
    <property type="project" value="TreeGrafter"/>
</dbReference>
<dbReference type="Pfam" id="PF01839">
    <property type="entry name" value="FG-GAP"/>
    <property type="match status" value="2"/>
</dbReference>
<dbReference type="Ensembl" id="ENSPNAT00000078183.1">
    <property type="protein sequence ID" value="ENSPNAP00000042106.1"/>
    <property type="gene ID" value="ENSPNAG00000010003.2"/>
</dbReference>
<feature type="repeat" description="FG-GAP" evidence="12">
    <location>
        <begin position="364"/>
        <end position="421"/>
    </location>
</feature>
<feature type="repeat" description="FG-GAP" evidence="12">
    <location>
        <begin position="176"/>
        <end position="229"/>
    </location>
</feature>
<dbReference type="InterPro" id="IPR018184">
    <property type="entry name" value="Integrin_alpha_C_CS"/>
</dbReference>
<evidence type="ECO:0000259" key="15">
    <source>
        <dbReference type="Pfam" id="PF08441"/>
    </source>
</evidence>
<dbReference type="InterPro" id="IPR032695">
    <property type="entry name" value="Integrin_dom_sf"/>
</dbReference>
<dbReference type="Gene3D" id="2.60.40.1530">
    <property type="entry name" value="ntegrin, alpha v. Chain A, domain 4"/>
    <property type="match status" value="1"/>
</dbReference>
<dbReference type="GO" id="GO:0008305">
    <property type="term" value="C:integrin complex"/>
    <property type="evidence" value="ECO:0007669"/>
    <property type="project" value="InterPro"/>
</dbReference>
<keyword evidence="5" id="KW-0677">Repeat</keyword>
<feature type="repeat" description="FG-GAP" evidence="12">
    <location>
        <begin position="243"/>
        <end position="301"/>
    </location>
</feature>
<dbReference type="Pfam" id="PF20805">
    <property type="entry name" value="Integrin_A_Ig_2"/>
    <property type="match status" value="1"/>
</dbReference>
<dbReference type="PRINTS" id="PR01185">
    <property type="entry name" value="INTEGRINA"/>
</dbReference>
<accession>A0AAR2IWY5</accession>
<feature type="domain" description="Integrin alpha second immunoglobulin-like" evidence="16">
    <location>
        <begin position="633"/>
        <end position="784"/>
    </location>
</feature>
<dbReference type="Gene3D" id="2.60.40.1460">
    <property type="entry name" value="Integrin domains. Chain A, domain 2"/>
    <property type="match status" value="1"/>
</dbReference>
<keyword evidence="6 13" id="KW-0130">Cell adhesion</keyword>
<evidence type="ECO:0000256" key="11">
    <source>
        <dbReference type="ARBA" id="ARBA00023180"/>
    </source>
</evidence>
<dbReference type="InterPro" id="IPR013649">
    <property type="entry name" value="Integrin_alpha_Ig-like_1"/>
</dbReference>
<dbReference type="GO" id="GO:0050900">
    <property type="term" value="P:leukocyte migration"/>
    <property type="evidence" value="ECO:0007669"/>
    <property type="project" value="TreeGrafter"/>
</dbReference>
<dbReference type="PROSITE" id="PS51470">
    <property type="entry name" value="FG_GAP"/>
    <property type="match status" value="4"/>
</dbReference>
<feature type="transmembrane region" description="Helical" evidence="13">
    <location>
        <begin position="1008"/>
        <end position="1032"/>
    </location>
</feature>
<dbReference type="GO" id="GO:0007229">
    <property type="term" value="P:integrin-mediated signaling pathway"/>
    <property type="evidence" value="ECO:0007669"/>
    <property type="project" value="UniProtKB-KW"/>
</dbReference>
<evidence type="ECO:0000313" key="19">
    <source>
        <dbReference type="Proteomes" id="UP001501920"/>
    </source>
</evidence>
<keyword evidence="3 13" id="KW-0812">Transmembrane</keyword>
<evidence type="ECO:0000256" key="9">
    <source>
        <dbReference type="ARBA" id="ARBA00023136"/>
    </source>
</evidence>
<dbReference type="FunFam" id="2.60.40.1530:FF:000001">
    <property type="entry name" value="Integrin subunit alpha 7"/>
    <property type="match status" value="1"/>
</dbReference>
<feature type="repeat" description="FG-GAP" evidence="12">
    <location>
        <begin position="302"/>
        <end position="363"/>
    </location>
</feature>
<keyword evidence="9 13" id="KW-0472">Membrane</keyword>
<dbReference type="InterPro" id="IPR000413">
    <property type="entry name" value="Integrin_alpha"/>
</dbReference>
<reference evidence="18" key="2">
    <citation type="submission" date="2025-08" db="UniProtKB">
        <authorList>
            <consortium name="Ensembl"/>
        </authorList>
    </citation>
    <scope>IDENTIFICATION</scope>
</reference>
<dbReference type="InterPro" id="IPR028994">
    <property type="entry name" value="Integrin_alpha_N"/>
</dbReference>
<feature type="chain" id="PRO_5043090538" description="Integrin alpha-2 domain-containing protein" evidence="13">
    <location>
        <begin position="23"/>
        <end position="1085"/>
    </location>
</feature>
<evidence type="ECO:0000256" key="6">
    <source>
        <dbReference type="ARBA" id="ARBA00022889"/>
    </source>
</evidence>
<dbReference type="PANTHER" id="PTHR23220:SF9">
    <property type="entry name" value="INTEGRIN ALPHA-6"/>
    <property type="match status" value="1"/>
</dbReference>
<evidence type="ECO:0000256" key="8">
    <source>
        <dbReference type="ARBA" id="ARBA00023037"/>
    </source>
</evidence>
<feature type="signal peptide" evidence="13">
    <location>
        <begin position="1"/>
        <end position="22"/>
    </location>
</feature>
<protein>
    <recommendedName>
        <fullName evidence="20">Integrin alpha-2 domain-containing protein</fullName>
    </recommendedName>
</protein>
<keyword evidence="7 13" id="KW-1133">Transmembrane helix</keyword>
<dbReference type="Gene3D" id="1.20.5.930">
    <property type="entry name" value="Bicelle-embedded integrin alpha(iib) transmembrane segment"/>
    <property type="match status" value="1"/>
</dbReference>
<dbReference type="PANTHER" id="PTHR23220">
    <property type="entry name" value="INTEGRIN ALPHA"/>
    <property type="match status" value="1"/>
</dbReference>
<dbReference type="Pfam" id="PF08441">
    <property type="entry name" value="Integrin_A_Ig_1"/>
    <property type="match status" value="1"/>
</dbReference>
<feature type="region of interest" description="Disordered" evidence="14">
    <location>
        <begin position="1062"/>
        <end position="1085"/>
    </location>
</feature>
<evidence type="ECO:0000256" key="3">
    <source>
        <dbReference type="ARBA" id="ARBA00022692"/>
    </source>
</evidence>
<dbReference type="Gene3D" id="2.60.40.1510">
    <property type="entry name" value="ntegrin, alpha v. Chain A, domain 3"/>
    <property type="match status" value="1"/>
</dbReference>
<evidence type="ECO:0000259" key="17">
    <source>
        <dbReference type="Pfam" id="PF20806"/>
    </source>
</evidence>
<keyword evidence="4 13" id="KW-0732">Signal</keyword>
<feature type="domain" description="Integrin alpha first immunoglubulin-like" evidence="15">
    <location>
        <begin position="467"/>
        <end position="626"/>
    </location>
</feature>
<keyword evidence="10 13" id="KW-0675">Receptor</keyword>
<dbReference type="GO" id="GO:0033627">
    <property type="term" value="P:cell adhesion mediated by integrin"/>
    <property type="evidence" value="ECO:0007669"/>
    <property type="project" value="TreeGrafter"/>
</dbReference>
<dbReference type="SMART" id="SM00191">
    <property type="entry name" value="Int_alpha"/>
    <property type="match status" value="5"/>
</dbReference>
<dbReference type="GeneTree" id="ENSGT00940000155353"/>
<evidence type="ECO:0000256" key="13">
    <source>
        <dbReference type="RuleBase" id="RU003762"/>
    </source>
</evidence>
<dbReference type="InterPro" id="IPR048285">
    <property type="entry name" value="Integrin_alpha_Ig-like_2"/>
</dbReference>
<evidence type="ECO:0000256" key="12">
    <source>
        <dbReference type="PROSITE-ProRule" id="PRU00803"/>
    </source>
</evidence>
<evidence type="ECO:0000259" key="16">
    <source>
        <dbReference type="Pfam" id="PF20805"/>
    </source>
</evidence>
<name>A0AAR2IWY5_PYGNA</name>
<evidence type="ECO:0000256" key="7">
    <source>
        <dbReference type="ARBA" id="ARBA00022989"/>
    </source>
</evidence>
<dbReference type="GO" id="GO:0098609">
    <property type="term" value="P:cell-cell adhesion"/>
    <property type="evidence" value="ECO:0007669"/>
    <property type="project" value="TreeGrafter"/>
</dbReference>
<dbReference type="Proteomes" id="UP001501920">
    <property type="component" value="Chromosome 12"/>
</dbReference>